<evidence type="ECO:0000256" key="2">
    <source>
        <dbReference type="SAM" id="MobiDB-lite"/>
    </source>
</evidence>
<evidence type="ECO:0000256" key="1">
    <source>
        <dbReference type="ARBA" id="ARBA00006658"/>
    </source>
</evidence>
<dbReference type="AlphaFoldDB" id="A0A0P1KR09"/>
<dbReference type="GO" id="GO:0031929">
    <property type="term" value="P:TOR signaling"/>
    <property type="evidence" value="ECO:0007669"/>
    <property type="project" value="TreeGrafter"/>
</dbReference>
<dbReference type="PANTHER" id="PTHR21021">
    <property type="entry name" value="GAF/PUTATIVE CYTOSKELETAL PROTEIN"/>
    <property type="match status" value="1"/>
</dbReference>
<feature type="region of interest" description="Disordered" evidence="2">
    <location>
        <begin position="42"/>
        <end position="86"/>
    </location>
</feature>
<reference evidence="4" key="1">
    <citation type="submission" date="2015-10" db="EMBL/GenBank/DDBJ databases">
        <authorList>
            <person name="Devillers H."/>
        </authorList>
    </citation>
    <scope>NUCLEOTIDE SEQUENCE [LARGE SCALE GENOMIC DNA]</scope>
</reference>
<proteinExistence type="inferred from homology"/>
<name>A0A0P1KR09_9SACH</name>
<gene>
    <name evidence="3" type="ORF">LAQU0_S04e09714g</name>
</gene>
<keyword evidence="4" id="KW-1185">Reference proteome</keyword>
<accession>A0A0P1KR09</accession>
<dbReference type="EMBL" id="LN890563">
    <property type="protein sequence ID" value="CUS22167.1"/>
    <property type="molecule type" value="Genomic_DNA"/>
</dbReference>
<organism evidence="3 4">
    <name type="scientific">Lachancea quebecensis</name>
    <dbReference type="NCBI Taxonomy" id="1654605"/>
    <lineage>
        <taxon>Eukaryota</taxon>
        <taxon>Fungi</taxon>
        <taxon>Dikarya</taxon>
        <taxon>Ascomycota</taxon>
        <taxon>Saccharomycotina</taxon>
        <taxon>Saccharomycetes</taxon>
        <taxon>Saccharomycetales</taxon>
        <taxon>Saccharomycetaceae</taxon>
        <taxon>Lachancea</taxon>
    </lineage>
</organism>
<comment type="similarity">
    <text evidence="1">Belongs to the TIP41 family.</text>
</comment>
<dbReference type="InterPro" id="IPR007303">
    <property type="entry name" value="TIP41-like"/>
</dbReference>
<dbReference type="PANTHER" id="PTHR21021:SF16">
    <property type="entry name" value="TIP41-LIKE PROTEIN"/>
    <property type="match status" value="1"/>
</dbReference>
<evidence type="ECO:0000313" key="4">
    <source>
        <dbReference type="Proteomes" id="UP000236544"/>
    </source>
</evidence>
<dbReference type="OrthoDB" id="10253878at2759"/>
<feature type="compositionally biased region" description="Low complexity" evidence="2">
    <location>
        <begin position="57"/>
        <end position="75"/>
    </location>
</feature>
<sequence length="376" mass="42886">MHLAQLQLISRLKKMDSKRTEGHGINTIQINKAREIHAQTVRARNPRAQPRSELHAPARNAPARNAPARNAPARNTPALSAPAPNRHICNNPNNPACAHCSAVIIPAPKATLPLEDTPSISIEDWTITTRKKPILNSKELDEWDRILGGLTMPEMIFGNSFVKIENRKHGWCLEFNALDALKAVKMEDSGIRVSYANKWIKSKQAQQKSSELADSSLQIGQHYDWTYTTKYKGTIKNGTHNFTHDNSATLPLDKLSRPDPILFYDDMILFEDELADNGISVVNVKIRVMNERALLLSRFFLRVDGVLFRVYDTRVYVEFDENRVLREYKEHEADYKYVLSKNLGGHSRDPKAILRDSNWVAQQLPMVRRECEVLQF</sequence>
<dbReference type="Proteomes" id="UP000236544">
    <property type="component" value="Unassembled WGS sequence"/>
</dbReference>
<dbReference type="Pfam" id="PF04176">
    <property type="entry name" value="TIP41"/>
    <property type="match status" value="1"/>
</dbReference>
<dbReference type="GO" id="GO:0005829">
    <property type="term" value="C:cytosol"/>
    <property type="evidence" value="ECO:0007669"/>
    <property type="project" value="TreeGrafter"/>
</dbReference>
<evidence type="ECO:0000313" key="3">
    <source>
        <dbReference type="EMBL" id="CUS22167.1"/>
    </source>
</evidence>
<dbReference type="InterPro" id="IPR051330">
    <property type="entry name" value="Phosphatase_reg/MetRdx"/>
</dbReference>
<protein>
    <submittedName>
        <fullName evidence="3">LAQU0S04e09714g1_1</fullName>
    </submittedName>
</protein>